<gene>
    <name evidence="1" type="ORF">K469DRAFT_758820</name>
</gene>
<dbReference type="EMBL" id="ML994610">
    <property type="protein sequence ID" value="KAF2195839.1"/>
    <property type="molecule type" value="Genomic_DNA"/>
</dbReference>
<sequence>MGIFDSILGGIADVGDWIGNNAGNILNAANAVAKAAGGAVLDKQAMEANGDDIMPQLYQNLGSAAGQLETFIQTAVPPPNPGNLEASIGGPFDLTGLWKNPSIVGTGDAPAEVVSDLRNFLTLNKLPLTISSGEETLDVANQIGQQMFAMATVKTSKDGTPTFPFTAIKVGDPNDIRITGGHCYYSIPVSNDSADAAWQAHLRLYSLSGSAFKEARAARKRSLAVKSRRLVITPGTFVNTTTVQAEWNAMTWTENADAIMSTAVNAMSAMTDGNGNPIYQLQTPPISTTGPVYRYMWVTSLSVGAHEALATFSTQIINTIKAGGAPASAASLPAGPQVKITYMNSGNPPSN</sequence>
<dbReference type="AlphaFoldDB" id="A0A6A6EYF2"/>
<name>A0A6A6EYF2_9PEZI</name>
<proteinExistence type="predicted"/>
<dbReference type="Proteomes" id="UP000800200">
    <property type="component" value="Unassembled WGS sequence"/>
</dbReference>
<reference evidence="1" key="1">
    <citation type="journal article" date="2020" name="Stud. Mycol.">
        <title>101 Dothideomycetes genomes: a test case for predicting lifestyles and emergence of pathogens.</title>
        <authorList>
            <person name="Haridas S."/>
            <person name="Albert R."/>
            <person name="Binder M."/>
            <person name="Bloem J."/>
            <person name="Labutti K."/>
            <person name="Salamov A."/>
            <person name="Andreopoulos B."/>
            <person name="Baker S."/>
            <person name="Barry K."/>
            <person name="Bills G."/>
            <person name="Bluhm B."/>
            <person name="Cannon C."/>
            <person name="Castanera R."/>
            <person name="Culley D."/>
            <person name="Daum C."/>
            <person name="Ezra D."/>
            <person name="Gonzalez J."/>
            <person name="Henrissat B."/>
            <person name="Kuo A."/>
            <person name="Liang C."/>
            <person name="Lipzen A."/>
            <person name="Lutzoni F."/>
            <person name="Magnuson J."/>
            <person name="Mondo S."/>
            <person name="Nolan M."/>
            <person name="Ohm R."/>
            <person name="Pangilinan J."/>
            <person name="Park H.-J."/>
            <person name="Ramirez L."/>
            <person name="Alfaro M."/>
            <person name="Sun H."/>
            <person name="Tritt A."/>
            <person name="Yoshinaga Y."/>
            <person name="Zwiers L.-H."/>
            <person name="Turgeon B."/>
            <person name="Goodwin S."/>
            <person name="Spatafora J."/>
            <person name="Crous P."/>
            <person name="Grigoriev I."/>
        </authorList>
    </citation>
    <scope>NUCLEOTIDE SEQUENCE</scope>
    <source>
        <strain evidence="1">CBS 207.26</strain>
    </source>
</reference>
<organism evidence="1 2">
    <name type="scientific">Zopfia rhizophila CBS 207.26</name>
    <dbReference type="NCBI Taxonomy" id="1314779"/>
    <lineage>
        <taxon>Eukaryota</taxon>
        <taxon>Fungi</taxon>
        <taxon>Dikarya</taxon>
        <taxon>Ascomycota</taxon>
        <taxon>Pezizomycotina</taxon>
        <taxon>Dothideomycetes</taxon>
        <taxon>Dothideomycetes incertae sedis</taxon>
        <taxon>Zopfiaceae</taxon>
        <taxon>Zopfia</taxon>
    </lineage>
</organism>
<dbReference type="OrthoDB" id="4723568at2759"/>
<protein>
    <submittedName>
        <fullName evidence="1">Uncharacterized protein</fullName>
    </submittedName>
</protein>
<evidence type="ECO:0000313" key="1">
    <source>
        <dbReference type="EMBL" id="KAF2195839.1"/>
    </source>
</evidence>
<keyword evidence="2" id="KW-1185">Reference proteome</keyword>
<evidence type="ECO:0000313" key="2">
    <source>
        <dbReference type="Proteomes" id="UP000800200"/>
    </source>
</evidence>
<accession>A0A6A6EYF2</accession>